<dbReference type="EnsemblBacteria" id="AAS62695">
    <property type="protein sequence ID" value="AAS62695"/>
    <property type="gene ID" value="YP_2496"/>
</dbReference>
<evidence type="ECO:0008006" key="6">
    <source>
        <dbReference type="Google" id="ProtNLM"/>
    </source>
</evidence>
<keyword evidence="1" id="KW-0472">Membrane</keyword>
<name>Q8D109_YERPE</name>
<dbReference type="AlphaFoldDB" id="Q8D109"/>
<evidence type="ECO:0000313" key="4">
    <source>
        <dbReference type="Proteomes" id="UP000001019"/>
    </source>
</evidence>
<organism evidence="2 5">
    <name type="scientific">Yersinia pestis</name>
    <dbReference type="NCBI Taxonomy" id="632"/>
    <lineage>
        <taxon>Bacteria</taxon>
        <taxon>Pseudomonadati</taxon>
        <taxon>Pseudomonadota</taxon>
        <taxon>Gammaproteobacteria</taxon>
        <taxon>Enterobacterales</taxon>
        <taxon>Yersiniaceae</taxon>
        <taxon>Yersinia</taxon>
    </lineage>
</organism>
<evidence type="ECO:0000313" key="5">
    <source>
        <dbReference type="Proteomes" id="UP000002490"/>
    </source>
</evidence>
<dbReference type="KEGG" id="ypk:y1267"/>
<keyword evidence="1" id="KW-1133">Transmembrane helix</keyword>
<sequence length="94" mass="10966">MSGKISANTVKFCPVSTFTHFIGRIVMSMYNAYPLHLVLLRRIAVVLVGVLALPVMFFRRDRARLYSYLHRIWIKTSDKPVWLTQSEKAGRDFY</sequence>
<dbReference type="EMBL" id="AE009952">
    <property type="protein sequence ID" value="AAM84841.1"/>
    <property type="molecule type" value="Genomic_DNA"/>
</dbReference>
<dbReference type="HOGENOM" id="CLU_179850_0_0_6"/>
<dbReference type="EMBL" id="AE017042">
    <property type="protein sequence ID" value="AAS62695.1"/>
    <property type="molecule type" value="Genomic_DNA"/>
</dbReference>
<evidence type="ECO:0000313" key="3">
    <source>
        <dbReference type="EMBL" id="AAS62695.1"/>
    </source>
</evidence>
<evidence type="ECO:0000313" key="2">
    <source>
        <dbReference type="EMBL" id="AAM84841.1"/>
    </source>
</evidence>
<dbReference type="Proteomes" id="UP000001019">
    <property type="component" value="Chromosome"/>
</dbReference>
<reference evidence="4" key="3">
    <citation type="journal article" date="2004" name="DNA Res.">
        <title>Complete genome sequence of Yersinia pestis strain 91001, an isolate avirulent to humans.</title>
        <authorList>
            <person name="Song Y."/>
            <person name="Tong Z."/>
            <person name="Wang J."/>
            <person name="Wang L."/>
            <person name="Guo Z."/>
            <person name="Han Y."/>
            <person name="Zhang J."/>
            <person name="Pei D."/>
            <person name="Zhou D."/>
            <person name="Qin H."/>
            <person name="Pang X."/>
            <person name="Han Y."/>
            <person name="Zhai J."/>
            <person name="Li M."/>
            <person name="Cui B."/>
            <person name="Qi Z."/>
            <person name="Jin L."/>
            <person name="Dai R."/>
            <person name="Chen F."/>
            <person name="Li S."/>
            <person name="Ye C."/>
            <person name="Du Z."/>
            <person name="Lin W."/>
            <person name="Wang J."/>
            <person name="Yu J."/>
            <person name="Yang H."/>
            <person name="Wang J."/>
            <person name="Huang P."/>
            <person name="Yang R."/>
        </authorList>
    </citation>
    <scope>NUCLEOTIDE SEQUENCE [LARGE SCALE GENOMIC DNA]</scope>
    <source>
        <strain evidence="4">91001 / Biovar Mediaevalis</strain>
    </source>
</reference>
<gene>
    <name evidence="2" type="ordered locus">y1267</name>
    <name evidence="3" type="ordered locus">YP_2496</name>
</gene>
<reference evidence="3" key="2">
    <citation type="submission" date="2003-04" db="EMBL/GenBank/DDBJ databases">
        <authorList>
            <person name="Song Y."/>
            <person name="Tong Z."/>
            <person name="Wang L."/>
            <person name="Han Y."/>
            <person name="Zhang J."/>
            <person name="Pei D."/>
            <person name="Wang J."/>
            <person name="Zhou D."/>
            <person name="Han Y."/>
            <person name="Pang X."/>
            <person name="Zhai J."/>
            <person name="Chen F."/>
            <person name="Qin H."/>
            <person name="Wang J."/>
            <person name="Li S."/>
            <person name="Guo Z."/>
            <person name="Ye C."/>
            <person name="Du Z."/>
            <person name="Lin W."/>
            <person name="Wang J."/>
            <person name="Yu J."/>
            <person name="Yang H."/>
            <person name="Wang J."/>
            <person name="Huang P."/>
            <person name="Yang R."/>
        </authorList>
    </citation>
    <scope>NUCLEOTIDE SEQUENCE</scope>
    <source>
        <strain evidence="3">91001</strain>
    </source>
</reference>
<proteinExistence type="predicted"/>
<dbReference type="Proteomes" id="UP000002490">
    <property type="component" value="Chromosome"/>
</dbReference>
<dbReference type="Pfam" id="PF10725">
    <property type="entry name" value="DUF2517"/>
    <property type="match status" value="1"/>
</dbReference>
<feature type="transmembrane region" description="Helical" evidence="1">
    <location>
        <begin position="39"/>
        <end position="58"/>
    </location>
</feature>
<accession>Q8D109</accession>
<keyword evidence="1" id="KW-0812">Transmembrane</keyword>
<reference evidence="3" key="4">
    <citation type="submission" date="2016-05" db="EMBL/GenBank/DDBJ databases">
        <title>Reannotation of Yersinia pestis strain 91001 based on omics data.</title>
        <authorList>
            <person name="Yiqing M."/>
        </authorList>
    </citation>
    <scope>NUCLEOTIDE SEQUENCE</scope>
    <source>
        <strain evidence="3">91001</strain>
    </source>
</reference>
<reference evidence="2 5" key="1">
    <citation type="journal article" date="2002" name="J. Bacteriol.">
        <title>Genome sequence of Yersinia pestis KIM.</title>
        <authorList>
            <person name="Deng W."/>
            <person name="Burland V."/>
            <person name="Plunkett G.III."/>
            <person name="Boutin A."/>
            <person name="Mayhew G.F."/>
            <person name="Liss P."/>
            <person name="Perna N.T."/>
            <person name="Rose D.J."/>
            <person name="Mau B."/>
            <person name="Zhou S."/>
            <person name="Schwartz D.C."/>
            <person name="Fetherston J.D."/>
            <person name="Lindler L.E."/>
            <person name="Brubaker R.R."/>
            <person name="Plana G.V."/>
            <person name="Straley S.C."/>
            <person name="McDonough K.A."/>
            <person name="Nilles M.L."/>
            <person name="Matson J.S."/>
            <person name="Blattner F.R."/>
            <person name="Perry R.D."/>
        </authorList>
    </citation>
    <scope>NUCLEOTIDE SEQUENCE [LARGE SCALE GENOMIC DNA]</scope>
    <source>
        <strain evidence="2">KIM</strain>
        <strain evidence="5">KIM10+ / Biovar Mediaevalis</strain>
    </source>
</reference>
<dbReference type="KEGG" id="ypm:YP_2496"/>
<accession>Q74ST0</accession>
<dbReference type="InterPro" id="IPR019663">
    <property type="entry name" value="YbfA"/>
</dbReference>
<evidence type="ECO:0000256" key="1">
    <source>
        <dbReference type="SAM" id="Phobius"/>
    </source>
</evidence>
<protein>
    <recommendedName>
        <fullName evidence="6">DUF2517 family protein</fullName>
    </recommendedName>
</protein>
<dbReference type="DNASU" id="1146214"/>